<dbReference type="NCBIfam" id="TIGR02686">
    <property type="entry name" value="relax_trwC"/>
    <property type="match status" value="1"/>
</dbReference>
<protein>
    <recommendedName>
        <fullName evidence="7">Conjugative transfer protein TraI</fullName>
    </recommendedName>
</protein>
<evidence type="ECO:0000259" key="2">
    <source>
        <dbReference type="Pfam" id="PF08751"/>
    </source>
</evidence>
<dbReference type="CDD" id="cd01029">
    <property type="entry name" value="TOPRIM_primases"/>
    <property type="match status" value="1"/>
</dbReference>
<feature type="domain" description="Toprim" evidence="3">
    <location>
        <begin position="1778"/>
        <end position="1879"/>
    </location>
</feature>
<dbReference type="SUPFAM" id="SSF52540">
    <property type="entry name" value="P-loop containing nucleoside triphosphate hydrolases"/>
    <property type="match status" value="2"/>
</dbReference>
<evidence type="ECO:0000313" key="6">
    <source>
        <dbReference type="Proteomes" id="UP000249458"/>
    </source>
</evidence>
<dbReference type="Pfam" id="PF23639">
    <property type="entry name" value="DUF7146"/>
    <property type="match status" value="1"/>
</dbReference>
<dbReference type="InterPro" id="IPR014862">
    <property type="entry name" value="TrwC"/>
</dbReference>
<evidence type="ECO:0000259" key="4">
    <source>
        <dbReference type="Pfam" id="PF23639"/>
    </source>
</evidence>
<dbReference type="InterPro" id="IPR014059">
    <property type="entry name" value="TraI/TrwC_relax"/>
</dbReference>
<dbReference type="InterPro" id="IPR027417">
    <property type="entry name" value="P-loop_NTPase"/>
</dbReference>
<organism evidence="5 6">
    <name type="scientific">Legionella quinlivanii</name>
    <dbReference type="NCBI Taxonomy" id="45073"/>
    <lineage>
        <taxon>Bacteria</taxon>
        <taxon>Pseudomonadati</taxon>
        <taxon>Pseudomonadota</taxon>
        <taxon>Gammaproteobacteria</taxon>
        <taxon>Legionellales</taxon>
        <taxon>Legionellaceae</taxon>
        <taxon>Legionella</taxon>
    </lineage>
</organism>
<dbReference type="EMBL" id="MVJN01000013">
    <property type="protein sequence ID" value="RAP34905.1"/>
    <property type="molecule type" value="Genomic_DNA"/>
</dbReference>
<accession>A0A364LFR3</accession>
<feature type="compositionally biased region" description="Basic and acidic residues" evidence="1">
    <location>
        <begin position="1957"/>
        <end position="1976"/>
    </location>
</feature>
<feature type="domain" description="TrwC relaxase" evidence="2">
    <location>
        <begin position="11"/>
        <end position="287"/>
    </location>
</feature>
<dbReference type="NCBIfam" id="NF041492">
    <property type="entry name" value="MobF"/>
    <property type="match status" value="1"/>
</dbReference>
<gene>
    <name evidence="5" type="ORF">B1207_14525</name>
</gene>
<evidence type="ECO:0000256" key="1">
    <source>
        <dbReference type="SAM" id="MobiDB-lite"/>
    </source>
</evidence>
<evidence type="ECO:0000313" key="5">
    <source>
        <dbReference type="EMBL" id="RAP34905.1"/>
    </source>
</evidence>
<reference evidence="5 6" key="1">
    <citation type="submission" date="2017-02" db="EMBL/GenBank/DDBJ databases">
        <title>Legionella quilivanii strain from human: case report and whole genome sequencing analysis.</title>
        <authorList>
            <person name="Lalancette C."/>
            <person name="Leduc J.-M."/>
            <person name="Levesque S."/>
            <person name="Fournier E."/>
            <person name="Saoud J."/>
            <person name="Faucher S.P."/>
            <person name="Bernard K."/>
            <person name="Martineau C."/>
            <person name="Longtin J."/>
        </authorList>
    </citation>
    <scope>NUCLEOTIDE SEQUENCE [LARGE SCALE GENOMIC DNA]</scope>
    <source>
        <strain evidence="5 6">ID143958</strain>
    </source>
</reference>
<dbReference type="Pfam" id="PF13362">
    <property type="entry name" value="Toprim_3"/>
    <property type="match status" value="1"/>
</dbReference>
<sequence length="1976" mass="221787">MLSIQPLKSAQGAADYYAAAFNYYAGDAQALRWLGQGSVQLGLSGTVQKEQMLALLEGKLPNGQTLKNKKGEHRPGFDMTFSAPKSVSILSGLGADPNLSLLHDKAVEKALRLIEKEFSQARVVIQGKVHYVDTGNLVVAAFRQPSSRANDPALHTHCVTLNITFTPADGKARSLASDINGHFGVVEQLQQHVTYAGLLYRTELANLLKEQGYRLRDVGKGMFEIDGIPEEVLKAFSTRRQAIEEKMQEKGWEGARLASKATLLTRNAKEEHDIAILQADWQQRAEQLGFDASAFIISHKDLAESSKTAGFFTVIKEKLLERFYGKQDLIELKAKEAVFVAIEALSQQTSVFEVRQLKEAALKHSLTGATVVPIDVIDAMIATHIKNGLLYQAVDPITKRSMLTTPWALTLETETLARIELNQGLLNPIATTHAVLQAQKHHEANSPFPLTASQKSALMHVFTSTDRFNAVQGYAGTGKTTMLQLTKALASDKGWNLRGLAVTSSAVNELRDKAGIRSDVFPIVHQELLNASRNSLKNTLYVLDEASMLSTIQGHELIKLIEQKGARLLLTGDDDQLSSVKCGRIFGQAQSYGMATVKMTDIIRQTNDKTRGAVRDAINRECYESIQKLDEVREFKTHDERIEAIAHHWLNLSHSVRERTLVFAPTHANRHDITHIIRQNLKEEGTLIGPEYVINTLKPKAIEEVQYHHTQYYQQGDVLRFNLKLPKSGIQSGDYLTVGKMTATHQENKTIPLINREGRSVTLYLRELPQYKPTRAGLNRPIEFYEATTLSLCVQDKVLITRNNNQAGLVNSSLASVKAMDEKTVTLCFEKNNEEKTFPLDANELQHLDHGYVLTNMKVQGKDKHYALGLIESYNQFSATLRNYYVQISRAISRMTLITDDKNQLLKALEYNDDTKKSALDYVNSDLLTRHKEQFANHPKAMDVNAITHKKAQNDEVVKQKQTLINHYSEAKEKQKTAPACKIAWQIATDETLRRMARHQLGISESIIRQDALKFATMKWLNGLSPEEREKALTVKAYLNACLNTQKGWKSVHDGNRSPLQKSKATAWSETRNALAHRITERIEEYITSLHHFSIGKLNRLGISQYRIEKAEERAYARLHNLSVHAEKHQKGLTVASFFKEEDPKTKESLALVLKNQSKAIHPHLIRFAEKTNKSLDGLWREINQQARKREEDLFREGLNLEEQALFDTVKTYQSLNKELAVHYASSLYALQTGKELSETVVEAQQKAATLRNQIASNLLGNPSANKVLSVLKVDENKLLKQAANHDKRETVLQFQQSASNFKQKKETALVIASDIKGHYPFIKELGVNTNSLNAFMRIEARSVFINELNEAQKRDFRNVMQYKLISQKASSAWKRIFSLQAQGQGVNELRMIQAQQLTAKRDSLAFRIHQNVSIHGFCDREKLDPLKIEQHAKQHGARQQTLIQLNETKDKLFKQLESRAEGMSKLESAHWHKAWAELKTNLHRLAKKEALYHAAIGELKKPLDFTDSQKLLMSRYELNNNSNKDIIAEKTTSKTLPGKIRDFFDAATIIDALAENPIETYRAIFGEPKKITSKEMRFSGGLIVSLKGKKAGFWYDFSEGHGGNPLSAIMKERGLSFQEALREGAAIAGISGVASWPPMRKEKPLDLIDVKEEKNKIISAKSILKGGIPISGTLAETYLKVHRGIENPEQLNVLFWPKGALWKATDDNGNLYEKTNKIPALLIAAKNAKGEITGVQRIYLDEKTGRKNTFMETAKLSKGKIEGSAGLLQKGEKFGTLYLAEGPETGATLAMANPKASVLVSFGLSNLKNLNELIKKLYPSEVIIAGDNDSAAKNDTLKITEDARAFLATKGIISTLIIPNTIAGRDKTDWNDVHQLQGLNQVKQQLGLIEEKQVLHKTVIRHHNEQLNQIEQYVKHFADGSNLLPKMVLPGAYSRDHLKSIYSTIDKANNAPQKVSETKQKKHYDSKQKSMDMEI</sequence>
<dbReference type="Proteomes" id="UP000249458">
    <property type="component" value="Unassembled WGS sequence"/>
</dbReference>
<dbReference type="RefSeq" id="WP_112220616.1">
    <property type="nucleotide sequence ID" value="NZ_MVJN01000013.1"/>
</dbReference>
<dbReference type="Pfam" id="PF13604">
    <property type="entry name" value="AAA_30"/>
    <property type="match status" value="1"/>
</dbReference>
<comment type="caution">
    <text evidence="5">The sequence shown here is derived from an EMBL/GenBank/DDBJ whole genome shotgun (WGS) entry which is preliminary data.</text>
</comment>
<evidence type="ECO:0000259" key="3">
    <source>
        <dbReference type="Pfam" id="PF13362"/>
    </source>
</evidence>
<dbReference type="Pfam" id="PF08751">
    <property type="entry name" value="TrwC"/>
    <property type="match status" value="1"/>
</dbReference>
<proteinExistence type="predicted"/>
<dbReference type="SUPFAM" id="SSF55464">
    <property type="entry name" value="Origin of replication-binding domain, RBD-like"/>
    <property type="match status" value="1"/>
</dbReference>
<dbReference type="InterPro" id="IPR006171">
    <property type="entry name" value="TOPRIM_dom"/>
</dbReference>
<dbReference type="InterPro" id="IPR034154">
    <property type="entry name" value="TOPRIM_DnaG/twinkle"/>
</dbReference>
<dbReference type="SUPFAM" id="SSF57783">
    <property type="entry name" value="Zinc beta-ribbon"/>
    <property type="match status" value="1"/>
</dbReference>
<dbReference type="InterPro" id="IPR055570">
    <property type="entry name" value="DUF7146"/>
</dbReference>
<name>A0A364LFR3_9GAMM</name>
<dbReference type="Gene3D" id="3.40.50.300">
    <property type="entry name" value="P-loop containing nucleotide triphosphate hydrolases"/>
    <property type="match status" value="1"/>
</dbReference>
<feature type="region of interest" description="Disordered" evidence="1">
    <location>
        <begin position="1951"/>
        <end position="1976"/>
    </location>
</feature>
<evidence type="ECO:0008006" key="7">
    <source>
        <dbReference type="Google" id="ProtNLM"/>
    </source>
</evidence>
<feature type="domain" description="DUF7146" evidence="4">
    <location>
        <begin position="1659"/>
        <end position="1766"/>
    </location>
</feature>